<dbReference type="InterPro" id="IPR011009">
    <property type="entry name" value="Kinase-like_dom_sf"/>
</dbReference>
<dbReference type="HOGENOM" id="CLU_512613_0_0_0"/>
<evidence type="ECO:0000313" key="2">
    <source>
        <dbReference type="Proteomes" id="UP000007575"/>
    </source>
</evidence>
<gene>
    <name evidence="1" type="ordered locus">DGo_CA2765</name>
</gene>
<reference evidence="1 2" key="1">
    <citation type="journal article" date="2012" name="PLoS ONE">
        <title>Genome sequence and transcriptome analysis of the radioresistant bacterium Deinococcus gobiensis: insights into the extreme environmental adaptations.</title>
        <authorList>
            <person name="Yuan M."/>
            <person name="Chen M."/>
            <person name="Zhang W."/>
            <person name="Lu W."/>
            <person name="Wang J."/>
            <person name="Yang M."/>
            <person name="Zhao P."/>
            <person name="Tang R."/>
            <person name="Li X."/>
            <person name="Hao Y."/>
            <person name="Zhou Z."/>
            <person name="Zhan Y."/>
            <person name="Yu H."/>
            <person name="Teng C."/>
            <person name="Yan Y."/>
            <person name="Ping S."/>
            <person name="Wang Y."/>
            <person name="Lin M."/>
        </authorList>
    </citation>
    <scope>NUCLEOTIDE SEQUENCE [LARGE SCALE GENOMIC DNA]</scope>
    <source>
        <strain evidence="1 2">I-0</strain>
    </source>
</reference>
<dbReference type="InterPro" id="IPR015943">
    <property type="entry name" value="WD40/YVTN_repeat-like_dom_sf"/>
</dbReference>
<dbReference type="eggNOG" id="COG0515">
    <property type="taxonomic scope" value="Bacteria"/>
</dbReference>
<proteinExistence type="predicted"/>
<dbReference type="SUPFAM" id="SSF50969">
    <property type="entry name" value="YVTN repeat-like/Quinoprotein amine dehydrogenase"/>
    <property type="match status" value="1"/>
</dbReference>
<dbReference type="InterPro" id="IPR011044">
    <property type="entry name" value="Quino_amine_DH_bsu"/>
</dbReference>
<evidence type="ECO:0000313" key="1">
    <source>
        <dbReference type="EMBL" id="AFD26692.1"/>
    </source>
</evidence>
<protein>
    <recommendedName>
        <fullName evidence="3">Protein kinase domain-containing protein</fullName>
    </recommendedName>
</protein>
<dbReference type="STRING" id="745776.DGo_CA2765"/>
<sequence>MVRALRRDGGISYQALDETRGQPVLLLEFFPPGARRLGALVILPEESRAALERWTAQLSRTGPASGGQQVQLNFEQNGTRYAVTALPLGESLLDRVRAGRLLAPEEAQAVMAALAQTLAARHAQREGMDGGLGPGRVSLTQGGARLDLGWGQPDWPAGLAPEQLRTPARTTAASDIYALGTTLLYAVTGEAVPDAAQRALGQPLPTLPPGTSPALRQALTLSLALQENERLDAAALVRLLQSGQTVPVAAPSQNTRPAPQVVQAHQGWLTHIFSDGEHIITAGTDLRVRLFGSGGQPLRSLDGLEGRPVGLGLSAGGVVAADESGRVRLWEGQHTRAGSVRQRLLGFAVRAGNRAVALQDDGTLGGWNLGGPDAQGSAPLRGVSATALHVTPEDRILLGTQRGQVMVFDEDLLLTQPWWQAQDSLPVTAMASSGDRVAVAVNRSVTVLSAQAELPLPPLPGAVTALALSPDGEQVAATVGGNIHLIGVESGESEVLYRGRVPVRALGWSGEQVVAGNDAGQLLLLQMTGSS</sequence>
<name>H8GUK9_DEIGI</name>
<dbReference type="Proteomes" id="UP000007575">
    <property type="component" value="Chromosome"/>
</dbReference>
<accession>H8GUK9</accession>
<keyword evidence="2" id="KW-1185">Reference proteome</keyword>
<dbReference type="Gene3D" id="2.130.10.10">
    <property type="entry name" value="YVTN repeat-like/Quinoprotein amine dehydrogenase"/>
    <property type="match status" value="2"/>
</dbReference>
<evidence type="ECO:0008006" key="3">
    <source>
        <dbReference type="Google" id="ProtNLM"/>
    </source>
</evidence>
<dbReference type="SUPFAM" id="SSF56112">
    <property type="entry name" value="Protein kinase-like (PK-like)"/>
    <property type="match status" value="1"/>
</dbReference>
<dbReference type="PATRIC" id="fig|745776.4.peg.2842"/>
<dbReference type="Gene3D" id="1.10.510.10">
    <property type="entry name" value="Transferase(Phosphotransferase) domain 1"/>
    <property type="match status" value="1"/>
</dbReference>
<dbReference type="EMBL" id="CP002191">
    <property type="protein sequence ID" value="AFD26692.1"/>
    <property type="molecule type" value="Genomic_DNA"/>
</dbReference>
<dbReference type="AlphaFoldDB" id="H8GUK9"/>
<organism evidence="1 2">
    <name type="scientific">Deinococcus gobiensis (strain DSM 21396 / JCM 16679 / CGMCC 1.7299 / I-0)</name>
    <dbReference type="NCBI Taxonomy" id="745776"/>
    <lineage>
        <taxon>Bacteria</taxon>
        <taxon>Thermotogati</taxon>
        <taxon>Deinococcota</taxon>
        <taxon>Deinococci</taxon>
        <taxon>Deinococcales</taxon>
        <taxon>Deinococcaceae</taxon>
        <taxon>Deinococcus</taxon>
    </lineage>
</organism>
<dbReference type="KEGG" id="dgo:DGo_CA2765"/>